<proteinExistence type="predicted"/>
<evidence type="ECO:0000259" key="1">
    <source>
        <dbReference type="PROSITE" id="PS50943"/>
    </source>
</evidence>
<name>A0A2T0SNT7_9PSEU</name>
<dbReference type="OrthoDB" id="3698213at2"/>
<dbReference type="Pfam" id="PF13560">
    <property type="entry name" value="HTH_31"/>
    <property type="match status" value="2"/>
</dbReference>
<dbReference type="PROSITE" id="PS50943">
    <property type="entry name" value="HTH_CROC1"/>
    <property type="match status" value="1"/>
</dbReference>
<dbReference type="EMBL" id="PVTF01000014">
    <property type="protein sequence ID" value="PRY35084.1"/>
    <property type="molecule type" value="Genomic_DNA"/>
</dbReference>
<gene>
    <name evidence="2" type="ORF">CLV43_1142</name>
</gene>
<dbReference type="Proteomes" id="UP000239494">
    <property type="component" value="Unassembled WGS sequence"/>
</dbReference>
<protein>
    <submittedName>
        <fullName evidence="2">Helix-turn-helix protein</fullName>
    </submittedName>
</protein>
<feature type="domain" description="HTH cro/C1-type" evidence="1">
    <location>
        <begin position="12"/>
        <end position="66"/>
    </location>
</feature>
<sequence length="447" mass="48905">MADQLGSRPGLLQDFRTRAGFAPEAVATKLGVGRTTIFNWENGRTDGPDQHQLKALDELYGAGGVLRDLYLALRTPDALPSGGQWYHNFQGESGPCWAWVRVKGDKHRIVYVDAGPFRAEQKVQPGAGVFLQAHAFAPNPPVHVQIEGEGWADFGKGVLPPDIGAPVVNAIDIAVIGPRDTPDYALVMAGKSWLPYTKYKGMPTWFAALKERLGDQVERARTALVSAARAVVSMKTDVSSMPASLDEVPRHWGGEPYRRLRDARGLSLQDIAELATKLDASLPPVTKDHVHRLEHGSTPRVPQLVERLDAVLGADGRTCTVEVTDVQATGRLTAITFPTYWIGPVWVQFLRTGQTEDNNATLLWSPWRKKLTLCHSVVVTTRRAEPAQPPLRVDLPPGWEVRAGVGVHPRAVDVQVGWGLINVDLGSAALGRYFAVMKQAFDGARPR</sequence>
<dbReference type="CDD" id="cd00093">
    <property type="entry name" value="HTH_XRE"/>
    <property type="match status" value="2"/>
</dbReference>
<dbReference type="SMART" id="SM00530">
    <property type="entry name" value="HTH_XRE"/>
    <property type="match status" value="2"/>
</dbReference>
<accession>A0A2T0SNT7</accession>
<dbReference type="AlphaFoldDB" id="A0A2T0SNT7"/>
<comment type="caution">
    <text evidence="2">The sequence shown here is derived from an EMBL/GenBank/DDBJ whole genome shotgun (WGS) entry which is preliminary data.</text>
</comment>
<reference evidence="2 3" key="1">
    <citation type="submission" date="2018-03" db="EMBL/GenBank/DDBJ databases">
        <title>Genomic Encyclopedia of Archaeal and Bacterial Type Strains, Phase II (KMG-II): from individual species to whole genera.</title>
        <authorList>
            <person name="Goeker M."/>
        </authorList>
    </citation>
    <scope>NUCLEOTIDE SEQUENCE [LARGE SCALE GENOMIC DNA]</scope>
    <source>
        <strain evidence="2 3">DSM 44720</strain>
    </source>
</reference>
<evidence type="ECO:0000313" key="3">
    <source>
        <dbReference type="Proteomes" id="UP000239494"/>
    </source>
</evidence>
<dbReference type="RefSeq" id="WP_106193516.1">
    <property type="nucleotide sequence ID" value="NZ_PVTF01000014.1"/>
</dbReference>
<dbReference type="Gene3D" id="1.10.260.40">
    <property type="entry name" value="lambda repressor-like DNA-binding domains"/>
    <property type="match status" value="1"/>
</dbReference>
<dbReference type="InterPro" id="IPR010982">
    <property type="entry name" value="Lambda_DNA-bd_dom_sf"/>
</dbReference>
<organism evidence="2 3">
    <name type="scientific">Umezawaea tangerina</name>
    <dbReference type="NCBI Taxonomy" id="84725"/>
    <lineage>
        <taxon>Bacteria</taxon>
        <taxon>Bacillati</taxon>
        <taxon>Actinomycetota</taxon>
        <taxon>Actinomycetes</taxon>
        <taxon>Pseudonocardiales</taxon>
        <taxon>Pseudonocardiaceae</taxon>
        <taxon>Umezawaea</taxon>
    </lineage>
</organism>
<dbReference type="InterPro" id="IPR001387">
    <property type="entry name" value="Cro/C1-type_HTH"/>
</dbReference>
<keyword evidence="3" id="KW-1185">Reference proteome</keyword>
<dbReference type="SUPFAM" id="SSF47413">
    <property type="entry name" value="lambda repressor-like DNA-binding domains"/>
    <property type="match status" value="1"/>
</dbReference>
<dbReference type="GO" id="GO:0003677">
    <property type="term" value="F:DNA binding"/>
    <property type="evidence" value="ECO:0007669"/>
    <property type="project" value="InterPro"/>
</dbReference>
<evidence type="ECO:0000313" key="2">
    <source>
        <dbReference type="EMBL" id="PRY35084.1"/>
    </source>
</evidence>